<comment type="caution">
    <text evidence="2">The sequence shown here is derived from an EMBL/GenBank/DDBJ whole genome shotgun (WGS) entry which is preliminary data.</text>
</comment>
<gene>
    <name evidence="2" type="ORF">ACFW6T_11500</name>
</gene>
<dbReference type="SUPFAM" id="SSF50475">
    <property type="entry name" value="FMN-binding split barrel"/>
    <property type="match status" value="1"/>
</dbReference>
<accession>A0ABW6GIP0</accession>
<reference evidence="2 3" key="1">
    <citation type="submission" date="2024-09" db="EMBL/GenBank/DDBJ databases">
        <title>The Natural Products Discovery Center: Release of the First 8490 Sequenced Strains for Exploring Actinobacteria Biosynthetic Diversity.</title>
        <authorList>
            <person name="Kalkreuter E."/>
            <person name="Kautsar S.A."/>
            <person name="Yang D."/>
            <person name="Bader C.D."/>
            <person name="Teijaro C.N."/>
            <person name="Fluegel L."/>
            <person name="Davis C.M."/>
            <person name="Simpson J.R."/>
            <person name="Lauterbach L."/>
            <person name="Steele A.D."/>
            <person name="Gui C."/>
            <person name="Meng S."/>
            <person name="Li G."/>
            <person name="Viehrig K."/>
            <person name="Ye F."/>
            <person name="Su P."/>
            <person name="Kiefer A.F."/>
            <person name="Nichols A."/>
            <person name="Cepeda A.J."/>
            <person name="Yan W."/>
            <person name="Fan B."/>
            <person name="Jiang Y."/>
            <person name="Adhikari A."/>
            <person name="Zheng C.-J."/>
            <person name="Schuster L."/>
            <person name="Cowan T.M."/>
            <person name="Smanski M.J."/>
            <person name="Chevrette M.G."/>
            <person name="De Carvalho L.P.S."/>
            <person name="Shen B."/>
        </authorList>
    </citation>
    <scope>NUCLEOTIDE SEQUENCE [LARGE SCALE GENOMIC DNA]</scope>
    <source>
        <strain evidence="2 3">NPDC058753</strain>
    </source>
</reference>
<dbReference type="InterPro" id="IPR012349">
    <property type="entry name" value="Split_barrel_FMN-bd"/>
</dbReference>
<evidence type="ECO:0000313" key="2">
    <source>
        <dbReference type="EMBL" id="MFE1352602.1"/>
    </source>
</evidence>
<dbReference type="EMBL" id="JBHYPX010000018">
    <property type="protein sequence ID" value="MFE1352602.1"/>
    <property type="molecule type" value="Genomic_DNA"/>
</dbReference>
<dbReference type="EC" id="1.4.3.5" evidence="2"/>
<evidence type="ECO:0000256" key="1">
    <source>
        <dbReference type="SAM" id="MobiDB-lite"/>
    </source>
</evidence>
<keyword evidence="2" id="KW-0560">Oxidoreductase</keyword>
<dbReference type="EC" id="1.-.-.-" evidence="2"/>
<sequence length="73" mass="7364">MLATVTAAGEPRCAPVGALFVRGRWYVPTTAGSSRARTLAARPALSLSLAGDDSFAPADPAPAAGPTDPARRS</sequence>
<feature type="region of interest" description="Disordered" evidence="1">
    <location>
        <begin position="51"/>
        <end position="73"/>
    </location>
</feature>
<name>A0ABW6GIP0_9ACTN</name>
<organism evidence="2 3">
    <name type="scientific">Kitasatospora phosalacinea</name>
    <dbReference type="NCBI Taxonomy" id="2065"/>
    <lineage>
        <taxon>Bacteria</taxon>
        <taxon>Bacillati</taxon>
        <taxon>Actinomycetota</taxon>
        <taxon>Actinomycetes</taxon>
        <taxon>Kitasatosporales</taxon>
        <taxon>Streptomycetaceae</taxon>
        <taxon>Kitasatospora</taxon>
    </lineage>
</organism>
<evidence type="ECO:0000313" key="3">
    <source>
        <dbReference type="Proteomes" id="UP001599542"/>
    </source>
</evidence>
<keyword evidence="3" id="KW-1185">Reference proteome</keyword>
<protein>
    <submittedName>
        <fullName evidence="2">Pyridoxamine 5'-phosphate oxidase family protein</fullName>
        <ecNumber evidence="2">1.-.-.-</ecNumber>
        <ecNumber evidence="2">1.4.3.5</ecNumber>
    </submittedName>
</protein>
<dbReference type="Proteomes" id="UP001599542">
    <property type="component" value="Unassembled WGS sequence"/>
</dbReference>
<proteinExistence type="predicted"/>
<dbReference type="RefSeq" id="WP_380319192.1">
    <property type="nucleotide sequence ID" value="NZ_JBHYPW010000008.1"/>
</dbReference>
<dbReference type="GO" id="GO:0004733">
    <property type="term" value="F:pyridoxamine phosphate oxidase activity"/>
    <property type="evidence" value="ECO:0007669"/>
    <property type="project" value="UniProtKB-EC"/>
</dbReference>
<dbReference type="Gene3D" id="2.30.110.10">
    <property type="entry name" value="Electron Transport, Fmn-binding Protein, Chain A"/>
    <property type="match status" value="1"/>
</dbReference>